<dbReference type="InterPro" id="IPR000834">
    <property type="entry name" value="Peptidase_M14"/>
</dbReference>
<feature type="domain" description="Peptidase M14" evidence="10">
    <location>
        <begin position="619"/>
        <end position="970"/>
    </location>
</feature>
<feature type="signal peptide" evidence="9">
    <location>
        <begin position="1"/>
        <end position="28"/>
    </location>
</feature>
<dbReference type="GO" id="GO:0004181">
    <property type="term" value="F:metallocarboxypeptidase activity"/>
    <property type="evidence" value="ECO:0007669"/>
    <property type="project" value="InterPro"/>
</dbReference>
<feature type="region of interest" description="Disordered" evidence="8">
    <location>
        <begin position="198"/>
        <end position="349"/>
    </location>
</feature>
<comment type="caution">
    <text evidence="11">The sequence shown here is derived from an EMBL/GenBank/DDBJ whole genome shotgun (WGS) entry which is preliminary data.</text>
</comment>
<accession>A0A9P8M6D4</accession>
<dbReference type="Proteomes" id="UP000764110">
    <property type="component" value="Unassembled WGS sequence"/>
</dbReference>
<evidence type="ECO:0000259" key="10">
    <source>
        <dbReference type="PROSITE" id="PS52035"/>
    </source>
</evidence>
<comment type="cofactor">
    <cofactor evidence="1">
        <name>Zn(2+)</name>
        <dbReference type="ChEBI" id="CHEBI:29105"/>
    </cofactor>
</comment>
<reference evidence="11 12" key="1">
    <citation type="submission" date="2020-07" db="EMBL/GenBank/DDBJ databases">
        <title>Metarhizium humberi genome.</title>
        <authorList>
            <person name="Lysoe E."/>
        </authorList>
    </citation>
    <scope>NUCLEOTIDE SEQUENCE [LARGE SCALE GENOMIC DNA]</scope>
    <source>
        <strain evidence="11 12">ESALQ1638</strain>
    </source>
</reference>
<dbReference type="SMART" id="SM00631">
    <property type="entry name" value="Zn_pept"/>
    <property type="match status" value="1"/>
</dbReference>
<evidence type="ECO:0000256" key="8">
    <source>
        <dbReference type="SAM" id="MobiDB-lite"/>
    </source>
</evidence>
<dbReference type="AlphaFoldDB" id="A0A9P8M6D4"/>
<dbReference type="EMBL" id="JACEFI010000020">
    <property type="protein sequence ID" value="KAH0593649.1"/>
    <property type="molecule type" value="Genomic_DNA"/>
</dbReference>
<feature type="region of interest" description="Disordered" evidence="8">
    <location>
        <begin position="779"/>
        <end position="799"/>
    </location>
</feature>
<dbReference type="PANTHER" id="PTHR11705">
    <property type="entry name" value="PROTEASE FAMILY M14 CARBOXYPEPTIDASE A,B"/>
    <property type="match status" value="1"/>
</dbReference>
<gene>
    <name evidence="11" type="ORF">MHUMG1_08787</name>
</gene>
<comment type="similarity">
    <text evidence="2 7">Belongs to the peptidase M14 family.</text>
</comment>
<evidence type="ECO:0000256" key="6">
    <source>
        <dbReference type="ARBA" id="ARBA00023049"/>
    </source>
</evidence>
<dbReference type="PANTHER" id="PTHR11705:SF143">
    <property type="entry name" value="SLL0236 PROTEIN"/>
    <property type="match status" value="1"/>
</dbReference>
<dbReference type="CDD" id="cd23507">
    <property type="entry name" value="hydrophobin_I"/>
    <property type="match status" value="1"/>
</dbReference>
<dbReference type="Gene3D" id="3.40.630.10">
    <property type="entry name" value="Zn peptidases"/>
    <property type="match status" value="1"/>
</dbReference>
<evidence type="ECO:0000256" key="5">
    <source>
        <dbReference type="ARBA" id="ARBA00022833"/>
    </source>
</evidence>
<evidence type="ECO:0000256" key="1">
    <source>
        <dbReference type="ARBA" id="ARBA00001947"/>
    </source>
</evidence>
<feature type="compositionally biased region" description="Low complexity" evidence="8">
    <location>
        <begin position="198"/>
        <end position="213"/>
    </location>
</feature>
<feature type="active site" description="Proton donor/acceptor" evidence="7">
    <location>
        <position position="931"/>
    </location>
</feature>
<feature type="chain" id="PRO_5040234517" description="Peptidase M14 domain-containing protein" evidence="9">
    <location>
        <begin position="29"/>
        <end position="1079"/>
    </location>
</feature>
<evidence type="ECO:0000256" key="3">
    <source>
        <dbReference type="ARBA" id="ARBA00022670"/>
    </source>
</evidence>
<feature type="region of interest" description="Disordered" evidence="8">
    <location>
        <begin position="1038"/>
        <end position="1079"/>
    </location>
</feature>
<dbReference type="PROSITE" id="PS52035">
    <property type="entry name" value="PEPTIDASE_M14"/>
    <property type="match status" value="1"/>
</dbReference>
<keyword evidence="5" id="KW-0862">Zinc</keyword>
<feature type="compositionally biased region" description="Basic and acidic residues" evidence="8">
    <location>
        <begin position="260"/>
        <end position="288"/>
    </location>
</feature>
<dbReference type="GO" id="GO:0006508">
    <property type="term" value="P:proteolysis"/>
    <property type="evidence" value="ECO:0007669"/>
    <property type="project" value="UniProtKB-KW"/>
</dbReference>
<evidence type="ECO:0000313" key="12">
    <source>
        <dbReference type="Proteomes" id="UP000764110"/>
    </source>
</evidence>
<sequence length="1079" mass="121215">MPTHRGFLTASLAKLALIAPFLAQQAIAGDIEARTVEVVATTYLDLGHCQNACTTKKWHEWQTPGHESPPYATHTMPAKEGCVTTSISTKYPECQKFYHQERANNYKERDNVYKEGVDYYKERANDYYKERVNDHEDMDMAYYKERVDDHEERTNDHKERVNNYEEGAYDYYEERASTTTKEPTSTSTRTWVWTWTTSKPHSSTKTSTATKEPTSTKRESTTTKREPTSTKRETTTTRTWTWTSKPHSSTKTSTATKEPTSTKREPTTTKRESTTTKREPTSTKRETTTTRTWTWTSKPLSTKTSTTKKEPVSTTTWPISQSTTVTKSWTSRKETTSTKHQPRPTPHSGPTVGDANAMCGNHQILSCCNSKNSGGLLNNVLGGQCSPINLIAIVPLQNACTNQVACCTGSSNLSPSQGAKGAPGPVLHPVWRTLNRPSHYAVMREEGRRLAVLGHRRWGNANAETTSSAGGKPGNHGHLEDSVSWCELMDDESMCRVFEEHLVEASGYSSFAGCHSCVILCFVYVAPQKSFFLSRVTILVNQVMKLQTALSLAALGYVTTGCLLPEELEGGKISLRRRQSARTKKYAPIGKGDRFEGGNKVPYGIGSDPDNFKDVSKLSILSVSEIESALKGLEQEYPEKINLSKADDKTFEGRDIYYGVVGSNQPRVFLTSGVHARERGGPDNIIYLISDLLWADKQNANLTYDGKTYDASQVRQALEVGIAIIPAVNPDGINFDQTHDACWRKNRRPFGNEFGVDINRNFRVFWDYEQIFHPQASVSMSNRPSDETYVGPSPLSEPETRSITNVFKRVTSLSWYLDLHSALGKVLYSWGDDYAQFKDPSMSFRNQLYDRQRGLFHDEYKEYMEQDDFDAQKAAAERMATAMNSVAGNSARYKADQTINLYPALGSTDEAMAGYYNQTCGASRIHALTFEFGQRSRSWDCNDIFYPDAKQYRDNIVHTNVGLMELLLTAAGKDGEAKTYKCDNGQGTSEEPEQQRPNNSQAQLSPEQRECLMKSLPEYNACRDQTCRDSIAQKIRDCAEEATNAKSQPKPEPPKPEEQPPKNPAAQLTRVQRYYRAED</sequence>
<dbReference type="SUPFAM" id="SSF53187">
    <property type="entry name" value="Zn-dependent exopeptidases"/>
    <property type="match status" value="1"/>
</dbReference>
<name>A0A9P8M6D4_9HYPO</name>
<protein>
    <recommendedName>
        <fullName evidence="10">Peptidase M14 domain-containing protein</fullName>
    </recommendedName>
</protein>
<feature type="compositionally biased region" description="Low complexity" evidence="8">
    <location>
        <begin position="289"/>
        <end position="305"/>
    </location>
</feature>
<proteinExistence type="inferred from homology"/>
<organism evidence="11 12">
    <name type="scientific">Metarhizium humberi</name>
    <dbReference type="NCBI Taxonomy" id="2596975"/>
    <lineage>
        <taxon>Eukaryota</taxon>
        <taxon>Fungi</taxon>
        <taxon>Dikarya</taxon>
        <taxon>Ascomycota</taxon>
        <taxon>Pezizomycotina</taxon>
        <taxon>Sordariomycetes</taxon>
        <taxon>Hypocreomycetidae</taxon>
        <taxon>Hypocreales</taxon>
        <taxon>Clavicipitaceae</taxon>
        <taxon>Metarhizium</taxon>
    </lineage>
</organism>
<keyword evidence="6" id="KW-0482">Metalloprotease</keyword>
<evidence type="ECO:0000256" key="2">
    <source>
        <dbReference type="ARBA" id="ARBA00005988"/>
    </source>
</evidence>
<feature type="compositionally biased region" description="Basic and acidic residues" evidence="8">
    <location>
        <begin position="214"/>
        <end position="235"/>
    </location>
</feature>
<feature type="compositionally biased region" description="Polar residues" evidence="8">
    <location>
        <begin position="318"/>
        <end position="329"/>
    </location>
</feature>
<keyword evidence="3" id="KW-0645">Protease</keyword>
<dbReference type="GO" id="GO:0008270">
    <property type="term" value="F:zinc ion binding"/>
    <property type="evidence" value="ECO:0007669"/>
    <property type="project" value="InterPro"/>
</dbReference>
<dbReference type="Pfam" id="PF00246">
    <property type="entry name" value="Peptidase_M14"/>
    <property type="match status" value="1"/>
</dbReference>
<keyword evidence="12" id="KW-1185">Reference proteome</keyword>
<evidence type="ECO:0000256" key="7">
    <source>
        <dbReference type="PROSITE-ProRule" id="PRU01379"/>
    </source>
</evidence>
<evidence type="ECO:0000313" key="11">
    <source>
        <dbReference type="EMBL" id="KAH0593649.1"/>
    </source>
</evidence>
<keyword evidence="9" id="KW-0732">Signal</keyword>
<feature type="compositionally biased region" description="Polar residues" evidence="8">
    <location>
        <begin position="985"/>
        <end position="1006"/>
    </location>
</feature>
<evidence type="ECO:0000256" key="4">
    <source>
        <dbReference type="ARBA" id="ARBA00022801"/>
    </source>
</evidence>
<feature type="region of interest" description="Disordered" evidence="8">
    <location>
        <begin position="977"/>
        <end position="1007"/>
    </location>
</feature>
<evidence type="ECO:0000256" key="9">
    <source>
        <dbReference type="SAM" id="SignalP"/>
    </source>
</evidence>
<feature type="compositionally biased region" description="Low complexity" evidence="8">
    <location>
        <begin position="236"/>
        <end position="259"/>
    </location>
</feature>
<keyword evidence="4" id="KW-0378">Hydrolase</keyword>